<evidence type="ECO:0000256" key="1">
    <source>
        <dbReference type="ARBA" id="ARBA00004935"/>
    </source>
</evidence>
<evidence type="ECO:0000256" key="9">
    <source>
        <dbReference type="ARBA" id="ARBA00039963"/>
    </source>
</evidence>
<comment type="caution">
    <text evidence="15">The sequence shown here is derived from an EMBL/GenBank/DDBJ whole genome shotgun (WGS) entry which is preliminary data.</text>
</comment>
<evidence type="ECO:0000313" key="15">
    <source>
        <dbReference type="EMBL" id="KAH6828997.1"/>
    </source>
</evidence>
<keyword evidence="16" id="KW-1185">Reference proteome</keyword>
<comment type="catalytic activity">
    <reaction evidence="13">
        <text>a (2R,3S,4S)-leucoanthocyanidin + NADP(+) = a (2R,3R)-dihydroflavonol + NADPH + H(+)</text>
        <dbReference type="Rhea" id="RHEA:54444"/>
        <dbReference type="ChEBI" id="CHEBI:15378"/>
        <dbReference type="ChEBI" id="CHEBI:57783"/>
        <dbReference type="ChEBI" id="CHEBI:58349"/>
        <dbReference type="ChEBI" id="CHEBI:138176"/>
        <dbReference type="ChEBI" id="CHEBI:138188"/>
        <dbReference type="EC" id="1.1.1.219"/>
    </reaction>
</comment>
<evidence type="ECO:0000256" key="6">
    <source>
        <dbReference type="ARBA" id="ARBA00037100"/>
    </source>
</evidence>
<dbReference type="PANTHER" id="PTHR10366">
    <property type="entry name" value="NAD DEPENDENT EPIMERASE/DEHYDRATASE"/>
    <property type="match status" value="1"/>
</dbReference>
<comment type="catalytic activity">
    <reaction evidence="12">
        <text>(2S)-flavan-4-ol + NADP(+) = (2S)-flavanone + NADPH + H(+)</text>
        <dbReference type="Rhea" id="RHEA:11228"/>
        <dbReference type="ChEBI" id="CHEBI:15378"/>
        <dbReference type="ChEBI" id="CHEBI:15605"/>
        <dbReference type="ChEBI" id="CHEBI:15606"/>
        <dbReference type="ChEBI" id="CHEBI:57783"/>
        <dbReference type="ChEBI" id="CHEBI:58349"/>
        <dbReference type="EC" id="1.1.1.234"/>
    </reaction>
</comment>
<gene>
    <name evidence="15" type="ORF">C2S53_012181</name>
</gene>
<comment type="similarity">
    <text evidence="5">Belongs to the NAD(P)-dependent epimerase/dehydratase family. Dihydroflavonol-4-reductase subfamily.</text>
</comment>
<dbReference type="SUPFAM" id="SSF51735">
    <property type="entry name" value="NAD(P)-binding Rossmann-fold domains"/>
    <property type="match status" value="1"/>
</dbReference>
<evidence type="ECO:0000256" key="5">
    <source>
        <dbReference type="ARBA" id="ARBA00023445"/>
    </source>
</evidence>
<evidence type="ECO:0000256" key="10">
    <source>
        <dbReference type="ARBA" id="ARBA00042087"/>
    </source>
</evidence>
<protein>
    <recommendedName>
        <fullName evidence="9">Dihydroflavonol 4-reductase</fullName>
        <ecNumber evidence="8">1.1.1.219</ecNumber>
        <ecNumber evidence="7">1.1.1.234</ecNumber>
    </recommendedName>
    <alternativeName>
        <fullName evidence="11">Dihydrokaempferol 4-reductase</fullName>
    </alternativeName>
    <alternativeName>
        <fullName evidence="10">Flavanone 4-reductase</fullName>
    </alternativeName>
</protein>
<dbReference type="EC" id="1.1.1.219" evidence="8"/>
<comment type="pathway">
    <text evidence="1">Pigment biosynthesis; anthocyanin biosynthesis.</text>
</comment>
<evidence type="ECO:0000256" key="12">
    <source>
        <dbReference type="ARBA" id="ARBA00048870"/>
    </source>
</evidence>
<dbReference type="PANTHER" id="PTHR10366:SF563">
    <property type="entry name" value="CINNAMOYL-COA REDUCTASE 16"/>
    <property type="match status" value="1"/>
</dbReference>
<dbReference type="GO" id="GO:0047890">
    <property type="term" value="F:flavanone 4-reductase activity"/>
    <property type="evidence" value="ECO:0007669"/>
    <property type="project" value="UniProtKB-EC"/>
</dbReference>
<dbReference type="Gene3D" id="3.40.50.720">
    <property type="entry name" value="NAD(P)-binding Rossmann-like Domain"/>
    <property type="match status" value="1"/>
</dbReference>
<dbReference type="InterPro" id="IPR036291">
    <property type="entry name" value="NAD(P)-bd_dom_sf"/>
</dbReference>
<evidence type="ECO:0000313" key="16">
    <source>
        <dbReference type="Proteomes" id="UP001190926"/>
    </source>
</evidence>
<organism evidence="15 16">
    <name type="scientific">Perilla frutescens var. hirtella</name>
    <name type="common">Perilla citriodora</name>
    <name type="synonym">Perilla setoyensis</name>
    <dbReference type="NCBI Taxonomy" id="608512"/>
    <lineage>
        <taxon>Eukaryota</taxon>
        <taxon>Viridiplantae</taxon>
        <taxon>Streptophyta</taxon>
        <taxon>Embryophyta</taxon>
        <taxon>Tracheophyta</taxon>
        <taxon>Spermatophyta</taxon>
        <taxon>Magnoliopsida</taxon>
        <taxon>eudicotyledons</taxon>
        <taxon>Gunneridae</taxon>
        <taxon>Pentapetalae</taxon>
        <taxon>asterids</taxon>
        <taxon>lamiids</taxon>
        <taxon>Lamiales</taxon>
        <taxon>Lamiaceae</taxon>
        <taxon>Nepetoideae</taxon>
        <taxon>Elsholtzieae</taxon>
        <taxon>Perilla</taxon>
    </lineage>
</organism>
<evidence type="ECO:0000256" key="2">
    <source>
        <dbReference type="ARBA" id="ARBA00022857"/>
    </source>
</evidence>
<name>A0AAD4J8D6_PERFH</name>
<dbReference type="InterPro" id="IPR001509">
    <property type="entry name" value="Epimerase_deHydtase"/>
</dbReference>
<dbReference type="AlphaFoldDB" id="A0AAD4J8D6"/>
<evidence type="ECO:0000256" key="8">
    <source>
        <dbReference type="ARBA" id="ARBA00039057"/>
    </source>
</evidence>
<keyword evidence="4" id="KW-0284">Flavonoid biosynthesis</keyword>
<dbReference type="GO" id="GO:0009813">
    <property type="term" value="P:flavonoid biosynthetic process"/>
    <property type="evidence" value="ECO:0007669"/>
    <property type="project" value="UniProtKB-KW"/>
</dbReference>
<dbReference type="Pfam" id="PF01370">
    <property type="entry name" value="Epimerase"/>
    <property type="match status" value="1"/>
</dbReference>
<dbReference type="Proteomes" id="UP001190926">
    <property type="component" value="Unassembled WGS sequence"/>
</dbReference>
<accession>A0AAD4J8D6</accession>
<dbReference type="GO" id="GO:0045552">
    <property type="term" value="F:dihydroflavanol 4-reductase activity"/>
    <property type="evidence" value="ECO:0007669"/>
    <property type="project" value="UniProtKB-EC"/>
</dbReference>
<keyword evidence="2" id="KW-0521">NADP</keyword>
<evidence type="ECO:0000256" key="11">
    <source>
        <dbReference type="ARBA" id="ARBA00042831"/>
    </source>
</evidence>
<dbReference type="EMBL" id="SDAM02000114">
    <property type="protein sequence ID" value="KAH6828997.1"/>
    <property type="molecule type" value="Genomic_DNA"/>
</dbReference>
<evidence type="ECO:0000256" key="3">
    <source>
        <dbReference type="ARBA" id="ARBA00023002"/>
    </source>
</evidence>
<dbReference type="InterPro" id="IPR050425">
    <property type="entry name" value="NAD(P)_dehydrat-like"/>
</dbReference>
<comment type="function">
    <text evidence="6">Bifunctional enzyme involved in flavonoid metabolism.</text>
</comment>
<keyword evidence="3" id="KW-0560">Oxidoreductase</keyword>
<evidence type="ECO:0000259" key="14">
    <source>
        <dbReference type="Pfam" id="PF01370"/>
    </source>
</evidence>
<evidence type="ECO:0000256" key="7">
    <source>
        <dbReference type="ARBA" id="ARBA00039055"/>
    </source>
</evidence>
<proteinExistence type="inferred from homology"/>
<dbReference type="FunFam" id="3.40.50.720:FF:000085">
    <property type="entry name" value="Dihydroflavonol reductase"/>
    <property type="match status" value="1"/>
</dbReference>
<evidence type="ECO:0000256" key="13">
    <source>
        <dbReference type="ARBA" id="ARBA00049132"/>
    </source>
</evidence>
<sequence length="330" mass="36476">MVNQSQKKVCVTGGTGFLGSWMIKRLLEDGYSVNATIRLDPERKRDISYITNLPGAAERLQIFNADLDEPKTFVAAIEGCSGVFHMAHPLDFAEKEPEEVKVKRVTSGLEGILQACAESKTVRRVVYTSSISAAAFSSSPNPDGVIDERLWTDVELIRSLKVFGGPYIVTKTLAEKAAIEIAEKLGLDLVTVLPTWITGPFICPNFPDSVYVAMALILGDAAHYKHLKESSLVHVDDVARAHIHLLEHPEAKGRYLVGKDEFNIQDLSHFLSARYPHYNMPSPDSWKDVAAVKFSGLSTKKMEALGFKYENGLEEMFDGSIKSCKEKGLI</sequence>
<evidence type="ECO:0000256" key="4">
    <source>
        <dbReference type="ARBA" id="ARBA00023241"/>
    </source>
</evidence>
<feature type="domain" description="NAD-dependent epimerase/dehydratase" evidence="14">
    <location>
        <begin position="9"/>
        <end position="258"/>
    </location>
</feature>
<dbReference type="EC" id="1.1.1.234" evidence="7"/>
<reference evidence="15 16" key="1">
    <citation type="journal article" date="2021" name="Nat. Commun.">
        <title>Incipient diploidization of the medicinal plant Perilla within 10,000 years.</title>
        <authorList>
            <person name="Zhang Y."/>
            <person name="Shen Q."/>
            <person name="Leng L."/>
            <person name="Zhang D."/>
            <person name="Chen S."/>
            <person name="Shi Y."/>
            <person name="Ning Z."/>
            <person name="Chen S."/>
        </authorList>
    </citation>
    <scope>NUCLEOTIDE SEQUENCE [LARGE SCALE GENOMIC DNA]</scope>
    <source>
        <strain evidence="16">cv. PC099</strain>
    </source>
</reference>
<dbReference type="CDD" id="cd08958">
    <property type="entry name" value="FR_SDR_e"/>
    <property type="match status" value="1"/>
</dbReference>